<protein>
    <submittedName>
        <fullName evidence="1">Uncharacterized protein</fullName>
    </submittedName>
</protein>
<dbReference type="KEGG" id="mng:MNEG_16702"/>
<organism evidence="1 2">
    <name type="scientific">Monoraphidium neglectum</name>
    <dbReference type="NCBI Taxonomy" id="145388"/>
    <lineage>
        <taxon>Eukaryota</taxon>
        <taxon>Viridiplantae</taxon>
        <taxon>Chlorophyta</taxon>
        <taxon>core chlorophytes</taxon>
        <taxon>Chlorophyceae</taxon>
        <taxon>CS clade</taxon>
        <taxon>Sphaeropleales</taxon>
        <taxon>Selenastraceae</taxon>
        <taxon>Monoraphidium</taxon>
    </lineage>
</organism>
<dbReference type="GeneID" id="25734488"/>
<sequence>MGITDDEGLRAALAAAKEAEAALATNEVFKAQRDKAQFESYAAAAKLLQRAGQIRAELRGSALEKFRWVE</sequence>
<dbReference type="RefSeq" id="XP_013890281.1">
    <property type="nucleotide sequence ID" value="XM_014034827.1"/>
</dbReference>
<accession>A0A0D2LMI8</accession>
<dbReference type="Proteomes" id="UP000054498">
    <property type="component" value="Unassembled WGS sequence"/>
</dbReference>
<gene>
    <name evidence="1" type="ORF">MNEG_16702</name>
</gene>
<evidence type="ECO:0000313" key="2">
    <source>
        <dbReference type="Proteomes" id="UP000054498"/>
    </source>
</evidence>
<name>A0A0D2LMI8_9CHLO</name>
<dbReference type="AlphaFoldDB" id="A0A0D2LMI8"/>
<keyword evidence="2" id="KW-1185">Reference proteome</keyword>
<reference evidence="1 2" key="1">
    <citation type="journal article" date="2013" name="BMC Genomics">
        <title>Reconstruction of the lipid metabolism for the microalga Monoraphidium neglectum from its genome sequence reveals characteristics suitable for biofuel production.</title>
        <authorList>
            <person name="Bogen C."/>
            <person name="Al-Dilaimi A."/>
            <person name="Albersmeier A."/>
            <person name="Wichmann J."/>
            <person name="Grundmann M."/>
            <person name="Rupp O."/>
            <person name="Lauersen K.J."/>
            <person name="Blifernez-Klassen O."/>
            <person name="Kalinowski J."/>
            <person name="Goesmann A."/>
            <person name="Mussgnug J.H."/>
            <person name="Kruse O."/>
        </authorList>
    </citation>
    <scope>NUCLEOTIDE SEQUENCE [LARGE SCALE GENOMIC DNA]</scope>
    <source>
        <strain evidence="1 2">SAG 48.87</strain>
    </source>
</reference>
<proteinExistence type="predicted"/>
<dbReference type="EMBL" id="KK106886">
    <property type="protein sequence ID" value="KIY91261.1"/>
    <property type="molecule type" value="Genomic_DNA"/>
</dbReference>
<evidence type="ECO:0000313" key="1">
    <source>
        <dbReference type="EMBL" id="KIY91261.1"/>
    </source>
</evidence>